<accession>B9SVX0</accession>
<protein>
    <submittedName>
        <fullName evidence="1">Uncharacterized protein</fullName>
    </submittedName>
</protein>
<evidence type="ECO:0000313" key="1">
    <source>
        <dbReference type="EMBL" id="EEF32243.1"/>
    </source>
</evidence>
<dbReference type="AlphaFoldDB" id="B9SVX0"/>
<gene>
    <name evidence="1" type="ORF">RCOM_0844440</name>
</gene>
<dbReference type="EMBL" id="EQ974178">
    <property type="protein sequence ID" value="EEF32243.1"/>
    <property type="molecule type" value="Genomic_DNA"/>
</dbReference>
<dbReference type="Proteomes" id="UP000008311">
    <property type="component" value="Unassembled WGS sequence"/>
</dbReference>
<evidence type="ECO:0000313" key="2">
    <source>
        <dbReference type="Proteomes" id="UP000008311"/>
    </source>
</evidence>
<organism evidence="1 2">
    <name type="scientific">Ricinus communis</name>
    <name type="common">Castor bean</name>
    <dbReference type="NCBI Taxonomy" id="3988"/>
    <lineage>
        <taxon>Eukaryota</taxon>
        <taxon>Viridiplantae</taxon>
        <taxon>Streptophyta</taxon>
        <taxon>Embryophyta</taxon>
        <taxon>Tracheophyta</taxon>
        <taxon>Spermatophyta</taxon>
        <taxon>Magnoliopsida</taxon>
        <taxon>eudicotyledons</taxon>
        <taxon>Gunneridae</taxon>
        <taxon>Pentapetalae</taxon>
        <taxon>rosids</taxon>
        <taxon>fabids</taxon>
        <taxon>Malpighiales</taxon>
        <taxon>Euphorbiaceae</taxon>
        <taxon>Acalyphoideae</taxon>
        <taxon>Acalypheae</taxon>
        <taxon>Ricinus</taxon>
    </lineage>
</organism>
<dbReference type="InParanoid" id="B9SVX0"/>
<keyword evidence="2" id="KW-1185">Reference proteome</keyword>
<proteinExistence type="predicted"/>
<sequence length="122" mass="13808">MGPRKLADEDLEEPRVVTFFEDASWPKRWCPYSWSIKDWRERRKRARGPSGSSCSALSTPSEGMVIGDFVTPLSTIISVAPGGRISSVITMMNPDFMPFYHVCMETTHAERHRQKGDEVESA</sequence>
<reference evidence="2" key="1">
    <citation type="journal article" date="2010" name="Nat. Biotechnol.">
        <title>Draft genome sequence of the oilseed species Ricinus communis.</title>
        <authorList>
            <person name="Chan A.P."/>
            <person name="Crabtree J."/>
            <person name="Zhao Q."/>
            <person name="Lorenzi H."/>
            <person name="Orvis J."/>
            <person name="Puiu D."/>
            <person name="Melake-Berhan A."/>
            <person name="Jones K.M."/>
            <person name="Redman J."/>
            <person name="Chen G."/>
            <person name="Cahoon E.B."/>
            <person name="Gedil M."/>
            <person name="Stanke M."/>
            <person name="Haas B.J."/>
            <person name="Wortman J.R."/>
            <person name="Fraser-Liggett C.M."/>
            <person name="Ravel J."/>
            <person name="Rabinowicz P.D."/>
        </authorList>
    </citation>
    <scope>NUCLEOTIDE SEQUENCE [LARGE SCALE GENOMIC DNA]</scope>
    <source>
        <strain evidence="2">cv. Hale</strain>
    </source>
</reference>
<name>B9SVX0_RICCO</name>